<dbReference type="AlphaFoldDB" id="A0A0A9C085"/>
<dbReference type="EMBL" id="GBRH01228919">
    <property type="protein sequence ID" value="JAD68976.1"/>
    <property type="molecule type" value="Transcribed_RNA"/>
</dbReference>
<reference evidence="1" key="2">
    <citation type="journal article" date="2015" name="Data Brief">
        <title>Shoot transcriptome of the giant reed, Arundo donax.</title>
        <authorList>
            <person name="Barrero R.A."/>
            <person name="Guerrero F.D."/>
            <person name="Moolhuijzen P."/>
            <person name="Goolsby J.A."/>
            <person name="Tidwell J."/>
            <person name="Bellgard S.E."/>
            <person name="Bellgard M.I."/>
        </authorList>
    </citation>
    <scope>NUCLEOTIDE SEQUENCE</scope>
    <source>
        <tissue evidence="1">Shoot tissue taken approximately 20 cm above the soil surface</tissue>
    </source>
</reference>
<evidence type="ECO:0000313" key="1">
    <source>
        <dbReference type="EMBL" id="JAD68976.1"/>
    </source>
</evidence>
<reference evidence="1" key="1">
    <citation type="submission" date="2014-09" db="EMBL/GenBank/DDBJ databases">
        <authorList>
            <person name="Magalhaes I.L.F."/>
            <person name="Oliveira U."/>
            <person name="Santos F.R."/>
            <person name="Vidigal T.H.D.A."/>
            <person name="Brescovit A.D."/>
            <person name="Santos A.J."/>
        </authorList>
    </citation>
    <scope>NUCLEOTIDE SEQUENCE</scope>
    <source>
        <tissue evidence="1">Shoot tissue taken approximately 20 cm above the soil surface</tissue>
    </source>
</reference>
<organism evidence="1">
    <name type="scientific">Arundo donax</name>
    <name type="common">Giant reed</name>
    <name type="synonym">Donax arundinaceus</name>
    <dbReference type="NCBI Taxonomy" id="35708"/>
    <lineage>
        <taxon>Eukaryota</taxon>
        <taxon>Viridiplantae</taxon>
        <taxon>Streptophyta</taxon>
        <taxon>Embryophyta</taxon>
        <taxon>Tracheophyta</taxon>
        <taxon>Spermatophyta</taxon>
        <taxon>Magnoliopsida</taxon>
        <taxon>Liliopsida</taxon>
        <taxon>Poales</taxon>
        <taxon>Poaceae</taxon>
        <taxon>PACMAD clade</taxon>
        <taxon>Arundinoideae</taxon>
        <taxon>Arundineae</taxon>
        <taxon>Arundo</taxon>
    </lineage>
</organism>
<protein>
    <submittedName>
        <fullName evidence="1">Uncharacterized protein</fullName>
    </submittedName>
</protein>
<accession>A0A0A9C085</accession>
<name>A0A0A9C085_ARUDO</name>
<sequence>MCDETANFLGFHITNRTSISSNN</sequence>
<proteinExistence type="predicted"/>